<feature type="transmembrane region" description="Helical" evidence="1">
    <location>
        <begin position="12"/>
        <end position="35"/>
    </location>
</feature>
<sequence>MEATIQNTPAKLLAWLTGALSTLIGLCWAVITYVFPDPTVFGLGVVNWKTVLTIFATFIFMSALMVSIMTWRLPTVLRRLVNLVLAVGLCAGFFVIGMEYAKPSFEFAQEQDRIIENESPTLLGKRMEMVDNVRINLNGCNFVAQTPSCVFEFTSTNKDREINVRSVSAVFEQDGNNLRLEKTLVGNTELKYGSIELVRNLTTKVTLIFQQTRNDLSTIPSVKLVLNGFGNYEQVVKFNEVATAR</sequence>
<dbReference type="EMBL" id="BATI01000085">
    <property type="protein sequence ID" value="GAD65181.1"/>
    <property type="molecule type" value="Genomic_DNA"/>
</dbReference>
<comment type="caution">
    <text evidence="2">The sequence shown here is derived from an EMBL/GenBank/DDBJ whole genome shotgun (WGS) entry which is preliminary data.</text>
</comment>
<dbReference type="Proteomes" id="UP000016560">
    <property type="component" value="Unassembled WGS sequence"/>
</dbReference>
<gene>
    <name evidence="2" type="ORF">PA6_085_00020</name>
</gene>
<organism evidence="2 3">
    <name type="scientific">Aquipseudomonas alcaligenes (strain ATCC 14909 / DSM 50342 / CCUG 1425 / JCM 20561 / NBRC 14159 / NCIMB 9945 / NCTC 10367 / 1577)</name>
    <name type="common">Pseudomonas alcaligenes</name>
    <dbReference type="NCBI Taxonomy" id="1215092"/>
    <lineage>
        <taxon>Bacteria</taxon>
        <taxon>Pseudomonadati</taxon>
        <taxon>Pseudomonadota</taxon>
        <taxon>Gammaproteobacteria</taxon>
        <taxon>Pseudomonadales</taxon>
        <taxon>Pseudomonadaceae</taxon>
        <taxon>Aquipseudomonas</taxon>
    </lineage>
</organism>
<dbReference type="AlphaFoldDB" id="U2ZBT6"/>
<dbReference type="RefSeq" id="WP_021703180.1">
    <property type="nucleotide sequence ID" value="NZ_BATI01000085.1"/>
</dbReference>
<proteinExistence type="predicted"/>
<evidence type="ECO:0000313" key="2">
    <source>
        <dbReference type="EMBL" id="GAD65181.1"/>
    </source>
</evidence>
<keyword evidence="1" id="KW-0472">Membrane</keyword>
<protein>
    <submittedName>
        <fullName evidence="2">Uncharacterized protein</fullName>
    </submittedName>
</protein>
<keyword evidence="3" id="KW-1185">Reference proteome</keyword>
<feature type="transmembrane region" description="Helical" evidence="1">
    <location>
        <begin position="80"/>
        <end position="101"/>
    </location>
</feature>
<dbReference type="OrthoDB" id="6942703at2"/>
<evidence type="ECO:0000313" key="3">
    <source>
        <dbReference type="Proteomes" id="UP000016560"/>
    </source>
</evidence>
<evidence type="ECO:0000256" key="1">
    <source>
        <dbReference type="SAM" id="Phobius"/>
    </source>
</evidence>
<keyword evidence="1" id="KW-0812">Transmembrane</keyword>
<reference evidence="2" key="1">
    <citation type="submission" date="2024-09" db="EMBL/GenBank/DDBJ databases">
        <title>Whole genome shotgun sequence of Pseudomonas alcaligenes NBRC 14159.</title>
        <authorList>
            <person name="Yoshida I."/>
            <person name="Hosoyama A."/>
            <person name="Tsuchikane K."/>
            <person name="Noguchi M."/>
            <person name="Hirakata S."/>
            <person name="Ando Y."/>
            <person name="Ohji S."/>
            <person name="Yamazoe A."/>
            <person name="Yamazaki S."/>
            <person name="Fujita N."/>
        </authorList>
    </citation>
    <scope>NUCLEOTIDE SEQUENCE</scope>
    <source>
        <strain evidence="2">NBRC 14159</strain>
    </source>
</reference>
<accession>U2ZBT6</accession>
<feature type="transmembrane region" description="Helical" evidence="1">
    <location>
        <begin position="47"/>
        <end position="68"/>
    </location>
</feature>
<name>U2ZBT6_AQUA1</name>
<keyword evidence="1" id="KW-1133">Transmembrane helix</keyword>